<evidence type="ECO:0008006" key="11">
    <source>
        <dbReference type="Google" id="ProtNLM"/>
    </source>
</evidence>
<dbReference type="InterPro" id="IPR013525">
    <property type="entry name" value="ABC2_TM"/>
</dbReference>
<dbReference type="PANTHER" id="PTHR19241">
    <property type="entry name" value="ATP-BINDING CASSETTE TRANSPORTER"/>
    <property type="match status" value="1"/>
</dbReference>
<proteinExistence type="predicted"/>
<dbReference type="Gramene" id="TVU13509">
    <property type="protein sequence ID" value="TVU13509"/>
    <property type="gene ID" value="EJB05_40569"/>
</dbReference>
<evidence type="ECO:0000313" key="10">
    <source>
        <dbReference type="Proteomes" id="UP000324897"/>
    </source>
</evidence>
<feature type="transmembrane region" description="Helical" evidence="6">
    <location>
        <begin position="608"/>
        <end position="626"/>
    </location>
</feature>
<dbReference type="Pfam" id="PF01061">
    <property type="entry name" value="ABC2_membrane"/>
    <property type="match status" value="2"/>
</dbReference>
<feature type="transmembrane region" description="Helical" evidence="6">
    <location>
        <begin position="246"/>
        <end position="266"/>
    </location>
</feature>
<feature type="transmembrane region" description="Helical" evidence="6">
    <location>
        <begin position="177"/>
        <end position="210"/>
    </location>
</feature>
<evidence type="ECO:0000256" key="5">
    <source>
        <dbReference type="ARBA" id="ARBA00023136"/>
    </source>
</evidence>
<evidence type="ECO:0000259" key="7">
    <source>
        <dbReference type="Pfam" id="PF01061"/>
    </source>
</evidence>
<keyword evidence="4 6" id="KW-1133">Transmembrane helix</keyword>
<comment type="subcellular location">
    <subcellularLocation>
        <location evidence="1">Membrane</location>
        <topology evidence="1">Multi-pass membrane protein</topology>
    </subcellularLocation>
</comment>
<feature type="transmembrane region" description="Helical" evidence="6">
    <location>
        <begin position="102"/>
        <end position="124"/>
    </location>
</feature>
<feature type="transmembrane region" description="Helical" evidence="6">
    <location>
        <begin position="480"/>
        <end position="499"/>
    </location>
</feature>
<accession>A0A5J9TQ45</accession>
<dbReference type="GO" id="GO:0140359">
    <property type="term" value="F:ABC-type transporter activity"/>
    <property type="evidence" value="ECO:0007669"/>
    <property type="project" value="InterPro"/>
</dbReference>
<feature type="domain" description="ABC-2 type transporter transmembrane" evidence="7">
    <location>
        <begin position="459"/>
        <end position="563"/>
    </location>
</feature>
<sequence>MARAIAARRRPRVPGKVLSRKDQKQFWSLEDGRYNFVTVDQFCQRFRGFHVGQSLSQKLSEIYERSKVNNSAISFSIYSLSKWEVLKFCFSRELLLMKRNAFLYRSKVIQVGLIAVLTGTVFLRTRMFNDRAHANYYIRSLFFAIVFLIVNGLPEISMTISRLPVFYKQRDCCFYPAWAYAIPAFFLKIPVSLIESIVWTSITYCLIGYIPEASRFFRQLLVLFLIHSTALSVFRCVVAYCQTASVSSIGGSLSLLVMHLCGGFIIPQKSMPNWLQWVFWISPMSYGEISLTGNEFLTPRWQKVMVSGVTLGKAILTGQGLDYSSSFYWVSVGALIVFIVVLNIGFAIGLTIKRPPGTTQALVSRDKLTITQGKDQDSFEDMVDRAPRLPKAIPNTPNVTGKVLPFKPLAISFRDVNYYIDTPAVLISDNEAIVKQLSIPPPGMADLHFRTQFPQKFGEQFKACLWKQCLSHWRTPSYNLARIVYVALSSILFGVMYWQKGNIDRINDQQGFFSILGSMYLTILYIGIINSKAVMPFVSIERSVMYRERFAGMYSPWAYSFAQHPYICDNGIVLLLAGHGDSVCWGTGTTIHVCGIPNDRLCMDGDQAFMVLLYAVLHSALLYLSWNDDCFLDFQLPNGDYNIFDQIPVWWIWLYRITPTSWMLNLFFTSQFLCEDDKNIMVSGEIKTVTSYAKDYLGYHRDLLPVAALMLAVSSLPV</sequence>
<feature type="transmembrane region" description="Helical" evidence="6">
    <location>
        <begin position="136"/>
        <end position="156"/>
    </location>
</feature>
<evidence type="ECO:0000259" key="8">
    <source>
        <dbReference type="Pfam" id="PF08370"/>
    </source>
</evidence>
<feature type="domain" description="ABC-2 type transporter transmembrane" evidence="7">
    <location>
        <begin position="86"/>
        <end position="296"/>
    </location>
</feature>
<evidence type="ECO:0000256" key="2">
    <source>
        <dbReference type="ARBA" id="ARBA00022448"/>
    </source>
</evidence>
<evidence type="ECO:0000256" key="1">
    <source>
        <dbReference type="ARBA" id="ARBA00004141"/>
    </source>
</evidence>
<name>A0A5J9TQ45_9POAL</name>
<evidence type="ECO:0000256" key="4">
    <source>
        <dbReference type="ARBA" id="ARBA00022989"/>
    </source>
</evidence>
<protein>
    <recommendedName>
        <fullName evidence="11">ABC-2 type transporter domain-containing protein</fullName>
    </recommendedName>
</protein>
<comment type="caution">
    <text evidence="9">The sequence shown here is derived from an EMBL/GenBank/DDBJ whole genome shotgun (WGS) entry which is preliminary data.</text>
</comment>
<feature type="transmembrane region" description="Helical" evidence="6">
    <location>
        <begin position="216"/>
        <end position="234"/>
    </location>
</feature>
<keyword evidence="2" id="KW-0813">Transport</keyword>
<dbReference type="Proteomes" id="UP000324897">
    <property type="component" value="Unassembled WGS sequence"/>
</dbReference>
<feature type="non-terminal residue" evidence="9">
    <location>
        <position position="1"/>
    </location>
</feature>
<evidence type="ECO:0000256" key="3">
    <source>
        <dbReference type="ARBA" id="ARBA00022692"/>
    </source>
</evidence>
<evidence type="ECO:0000313" key="9">
    <source>
        <dbReference type="EMBL" id="TVU13509.1"/>
    </source>
</evidence>
<feature type="domain" description="Plant PDR ABC transporter associated" evidence="8">
    <location>
        <begin position="301"/>
        <end position="363"/>
    </location>
</feature>
<dbReference type="InterPro" id="IPR013581">
    <property type="entry name" value="PDR_assoc"/>
</dbReference>
<reference evidence="9 10" key="1">
    <citation type="journal article" date="2019" name="Sci. Rep.">
        <title>A high-quality genome of Eragrostis curvula grass provides insights into Poaceae evolution and supports new strategies to enhance forage quality.</title>
        <authorList>
            <person name="Carballo J."/>
            <person name="Santos B.A.C.M."/>
            <person name="Zappacosta D."/>
            <person name="Garbus I."/>
            <person name="Selva J.P."/>
            <person name="Gallo C.A."/>
            <person name="Diaz A."/>
            <person name="Albertini E."/>
            <person name="Caccamo M."/>
            <person name="Echenique V."/>
        </authorList>
    </citation>
    <scope>NUCLEOTIDE SEQUENCE [LARGE SCALE GENOMIC DNA]</scope>
    <source>
        <strain evidence="10">cv. Victoria</strain>
        <tissue evidence="9">Leaf</tissue>
    </source>
</reference>
<keyword evidence="3 6" id="KW-0812">Transmembrane</keyword>
<keyword evidence="10" id="KW-1185">Reference proteome</keyword>
<feature type="transmembrane region" description="Helical" evidence="6">
    <location>
        <begin position="511"/>
        <end position="529"/>
    </location>
</feature>
<feature type="transmembrane region" description="Helical" evidence="6">
    <location>
        <begin position="327"/>
        <end position="352"/>
    </location>
</feature>
<keyword evidence="5 6" id="KW-0472">Membrane</keyword>
<organism evidence="9 10">
    <name type="scientific">Eragrostis curvula</name>
    <name type="common">weeping love grass</name>
    <dbReference type="NCBI Taxonomy" id="38414"/>
    <lineage>
        <taxon>Eukaryota</taxon>
        <taxon>Viridiplantae</taxon>
        <taxon>Streptophyta</taxon>
        <taxon>Embryophyta</taxon>
        <taxon>Tracheophyta</taxon>
        <taxon>Spermatophyta</taxon>
        <taxon>Magnoliopsida</taxon>
        <taxon>Liliopsida</taxon>
        <taxon>Poales</taxon>
        <taxon>Poaceae</taxon>
        <taxon>PACMAD clade</taxon>
        <taxon>Chloridoideae</taxon>
        <taxon>Eragrostideae</taxon>
        <taxon>Eragrostidinae</taxon>
        <taxon>Eragrostis</taxon>
    </lineage>
</organism>
<dbReference type="OrthoDB" id="1701539at2759"/>
<dbReference type="Pfam" id="PF08370">
    <property type="entry name" value="PDR_assoc"/>
    <property type="match status" value="1"/>
</dbReference>
<dbReference type="EMBL" id="RWGY01000034">
    <property type="protein sequence ID" value="TVU13509.1"/>
    <property type="molecule type" value="Genomic_DNA"/>
</dbReference>
<dbReference type="AlphaFoldDB" id="A0A5J9TQ45"/>
<dbReference type="GO" id="GO:0005886">
    <property type="term" value="C:plasma membrane"/>
    <property type="evidence" value="ECO:0007669"/>
    <property type="project" value="UniProtKB-ARBA"/>
</dbReference>
<evidence type="ECO:0000256" key="6">
    <source>
        <dbReference type="SAM" id="Phobius"/>
    </source>
</evidence>
<gene>
    <name evidence="9" type="ORF">EJB05_40569</name>
</gene>